<accession>A0AAV9EQP4</accession>
<keyword evidence="2" id="KW-1185">Reference proteome</keyword>
<proteinExistence type="predicted"/>
<dbReference type="Proteomes" id="UP001180020">
    <property type="component" value="Unassembled WGS sequence"/>
</dbReference>
<sequence>MDSDDVPLIQRRRYLLGKGAVEAKKSSVDVVAKEEDLGLPGDVYVHSQLSQGKKDSNGIPERKIAEVPSTASLGNCSLASPSFTNSTISQDNDSSSNFDLMKAKTNCCSCSCLSSSPEVEGCTVGLKKVNFHVEHSLQPITGSSHLVKVKSELTDGHSFTNPCGDVIDGFPDGNMRFSILTNESDMDDLDHISLRERREMLLACFQSGFGCFGDPLGIQRKRLHAPNLKLHNSVCTEANGTMSERESKSTMTWYTGKIQEDGSLLLQDVSAGSKSMQDDGKVKDEINHIDHRLSLEKILSNSSPEKKLAASTFSGSLCNVVNCSTKTSNLPDTVLHSASCFQESQEGELKHSDQISIPAVDVPNLEQTEVLLNPSNQASNLSSLTCPIKVEIDPLEIGWSKNALEDSRVGHGFLKKCVQKLCKDDVGSCLGYDAQVVKSEREILDEVYDDALDCMSLKERMQMPISTEVSTLDNSGTSKKFLKSVPRVIEHDSANSLKTKTECFTLRKRRKRTATDSAETALEEDAPGLIKVLLDRGISIDEIKLYGGMEIDEALDSSSSEDIFSELEDVITQLFSRSASLLKFERVRHTKGSYSYCLNCLISLIEQARYLEFRQWPVEWGWCRDLQSFIFIFAKHNRIVLERPEYGYATYFFEIVEALPIDWQIKRLVTAMKLTSCSRLTLIENKSLLVGKDLTEGEARVLEEYGWKPYSGLGTMLNYCDRVVHDRKNDWDIMDWRSKIGKLLMDGYDKGKIVLNHLPEKVLDYMGGGGSQIKLETT</sequence>
<reference evidence="1" key="1">
    <citation type="journal article" date="2023" name="Nat. Commun.">
        <title>Diploid and tetraploid genomes of Acorus and the evolution of monocots.</title>
        <authorList>
            <person name="Ma L."/>
            <person name="Liu K.W."/>
            <person name="Li Z."/>
            <person name="Hsiao Y.Y."/>
            <person name="Qi Y."/>
            <person name="Fu T."/>
            <person name="Tang G.D."/>
            <person name="Zhang D."/>
            <person name="Sun W.H."/>
            <person name="Liu D.K."/>
            <person name="Li Y."/>
            <person name="Chen G.Z."/>
            <person name="Liu X.D."/>
            <person name="Liao X.Y."/>
            <person name="Jiang Y.T."/>
            <person name="Yu X."/>
            <person name="Hao Y."/>
            <person name="Huang J."/>
            <person name="Zhao X.W."/>
            <person name="Ke S."/>
            <person name="Chen Y.Y."/>
            <person name="Wu W.L."/>
            <person name="Hsu J.L."/>
            <person name="Lin Y.F."/>
            <person name="Huang M.D."/>
            <person name="Li C.Y."/>
            <person name="Huang L."/>
            <person name="Wang Z.W."/>
            <person name="Zhao X."/>
            <person name="Zhong W.Y."/>
            <person name="Peng D.H."/>
            <person name="Ahmad S."/>
            <person name="Lan S."/>
            <person name="Zhang J.S."/>
            <person name="Tsai W.C."/>
            <person name="Van de Peer Y."/>
            <person name="Liu Z.J."/>
        </authorList>
    </citation>
    <scope>NUCLEOTIDE SEQUENCE</scope>
    <source>
        <strain evidence="1">CP</strain>
    </source>
</reference>
<dbReference type="PANTHER" id="PTHR47871">
    <property type="entry name" value="NAC DOMAIN-CONTAINING PROTEIN 8"/>
    <property type="match status" value="1"/>
</dbReference>
<reference evidence="1" key="2">
    <citation type="submission" date="2023-06" db="EMBL/GenBank/DDBJ databases">
        <authorList>
            <person name="Ma L."/>
            <person name="Liu K.-W."/>
            <person name="Li Z."/>
            <person name="Hsiao Y.-Y."/>
            <person name="Qi Y."/>
            <person name="Fu T."/>
            <person name="Tang G."/>
            <person name="Zhang D."/>
            <person name="Sun W.-H."/>
            <person name="Liu D.-K."/>
            <person name="Li Y."/>
            <person name="Chen G.-Z."/>
            <person name="Liu X.-D."/>
            <person name="Liao X.-Y."/>
            <person name="Jiang Y.-T."/>
            <person name="Yu X."/>
            <person name="Hao Y."/>
            <person name="Huang J."/>
            <person name="Zhao X.-W."/>
            <person name="Ke S."/>
            <person name="Chen Y.-Y."/>
            <person name="Wu W.-L."/>
            <person name="Hsu J.-L."/>
            <person name="Lin Y.-F."/>
            <person name="Huang M.-D."/>
            <person name="Li C.-Y."/>
            <person name="Huang L."/>
            <person name="Wang Z.-W."/>
            <person name="Zhao X."/>
            <person name="Zhong W.-Y."/>
            <person name="Peng D.-H."/>
            <person name="Ahmad S."/>
            <person name="Lan S."/>
            <person name="Zhang J.-S."/>
            <person name="Tsai W.-C."/>
            <person name="Van De Peer Y."/>
            <person name="Liu Z.-J."/>
        </authorList>
    </citation>
    <scope>NUCLEOTIDE SEQUENCE</scope>
    <source>
        <strain evidence="1">CP</strain>
        <tissue evidence="1">Leaves</tissue>
    </source>
</reference>
<dbReference type="AlphaFoldDB" id="A0AAV9EQP4"/>
<organism evidence="1 2">
    <name type="scientific">Acorus calamus</name>
    <name type="common">Sweet flag</name>
    <dbReference type="NCBI Taxonomy" id="4465"/>
    <lineage>
        <taxon>Eukaryota</taxon>
        <taxon>Viridiplantae</taxon>
        <taxon>Streptophyta</taxon>
        <taxon>Embryophyta</taxon>
        <taxon>Tracheophyta</taxon>
        <taxon>Spermatophyta</taxon>
        <taxon>Magnoliopsida</taxon>
        <taxon>Liliopsida</taxon>
        <taxon>Acoraceae</taxon>
        <taxon>Acorus</taxon>
    </lineage>
</organism>
<protein>
    <submittedName>
        <fullName evidence="1">Uncharacterized protein</fullName>
    </submittedName>
</protein>
<dbReference type="EMBL" id="JAUJYO010000006">
    <property type="protein sequence ID" value="KAK1315194.1"/>
    <property type="molecule type" value="Genomic_DNA"/>
</dbReference>
<dbReference type="PANTHER" id="PTHR47871:SF2">
    <property type="entry name" value="OS03G0221300 PROTEIN"/>
    <property type="match status" value="1"/>
</dbReference>
<comment type="caution">
    <text evidence="1">The sequence shown here is derived from an EMBL/GenBank/DDBJ whole genome shotgun (WGS) entry which is preliminary data.</text>
</comment>
<name>A0AAV9EQP4_ACOCL</name>
<evidence type="ECO:0000313" key="1">
    <source>
        <dbReference type="EMBL" id="KAK1315194.1"/>
    </source>
</evidence>
<evidence type="ECO:0000313" key="2">
    <source>
        <dbReference type="Proteomes" id="UP001180020"/>
    </source>
</evidence>
<gene>
    <name evidence="1" type="ORF">QJS10_CPA06g02228</name>
</gene>